<dbReference type="EC" id="2.3.2.15" evidence="1"/>
<dbReference type="FunFam" id="3.90.70.30:FF:000001">
    <property type="entry name" value="Glutathione gamma-glutamylcysteinyltransferase 1"/>
    <property type="match status" value="1"/>
</dbReference>
<reference evidence="8" key="1">
    <citation type="submission" date="2017-02" db="EMBL/GenBank/DDBJ databases">
        <title>Selection of suitable reference genes for gene expression studies in Sapium sebiferum using Quantitative Real-Time PCR.</title>
        <authorList>
            <person name="Chen X."/>
            <person name="Mao Y.J."/>
            <person name="Wu L.F."/>
        </authorList>
    </citation>
    <scope>NUCLEOTIDE SEQUENCE</scope>
</reference>
<dbReference type="GO" id="GO:0010273">
    <property type="term" value="P:detoxification of copper ion"/>
    <property type="evidence" value="ECO:0007669"/>
    <property type="project" value="TreeGrafter"/>
</dbReference>
<organism evidence="8">
    <name type="scientific">Triadica sebifera</name>
    <name type="common">Chinese tallow tree</name>
    <name type="synonym">Sapium sebiferum</name>
    <dbReference type="NCBI Taxonomy" id="139772"/>
    <lineage>
        <taxon>Eukaryota</taxon>
        <taxon>Viridiplantae</taxon>
        <taxon>Streptophyta</taxon>
        <taxon>Embryophyta</taxon>
        <taxon>Tracheophyta</taxon>
        <taxon>Spermatophyta</taxon>
        <taxon>Magnoliopsida</taxon>
        <taxon>eudicotyledons</taxon>
        <taxon>Gunneridae</taxon>
        <taxon>Pentapetalae</taxon>
        <taxon>rosids</taxon>
        <taxon>fabids</taxon>
        <taxon>Malpighiales</taxon>
        <taxon>Euphorbiaceae</taxon>
        <taxon>Euphorbioideae</taxon>
        <taxon>Hippomaneae</taxon>
        <taxon>Triadica</taxon>
    </lineage>
</organism>
<dbReference type="PROSITE" id="PS51443">
    <property type="entry name" value="PCS"/>
    <property type="match status" value="1"/>
</dbReference>
<dbReference type="GO" id="GO:0016756">
    <property type="term" value="F:glutathione gamma-glutamylcysteinyltransferase activity"/>
    <property type="evidence" value="ECO:0007669"/>
    <property type="project" value="UniProtKB-EC"/>
</dbReference>
<sequence length="503" mass="55984">MAMAGLYRRLLPSPPAIDFASSEGKQLFVEAIQNGTMEGFYRLISYFQTQSEPAYCGLASLSMVLNALAIDPGRKWKGPWRWFDESMLDCCEPLETVKAKGITFGKLVCLAHCAGAKVEAYRTNHSTIDDFRKHVIKCSTSDDCHMISSYHRGSFKQTGTGHFSPIGGYHAGRDMALILDVARFKYPPHWVPLTLLWEAMDNTDETTRQRRGFMLISRPHTEPGMLYTLSCRHESWTGIAKYLVDDVLLLLKSEDVKDIQKLLYVVFKSLPSDFGEFIKWIAEVRRQEDGGRSLSQEEKGRLAVKEEVLKQVQETGLFKHVAEFLSSSKSCCGNIPILSKEDDLPCVAASVCCQGAEILAGNCGSSRGYCCSETCVRCLKTNGDKPVTLVSGTVVDGPNEQGLDVLVPSRQMKLSCCGCDPSNSIGMYPASNDVLTVLLFSLPPKTWSGIKDNKLLLEINTLVSTQNLPVLLQEEVLHLRRQLFLLKRCQEDKVDEDLGEPLS</sequence>
<dbReference type="GO" id="GO:0046938">
    <property type="term" value="P:phytochelatin biosynthetic process"/>
    <property type="evidence" value="ECO:0007669"/>
    <property type="project" value="InterPro"/>
</dbReference>
<keyword evidence="2" id="KW-0104">Cadmium</keyword>
<dbReference type="Pfam" id="PF09328">
    <property type="entry name" value="Phytochelatin_C"/>
    <property type="match status" value="1"/>
</dbReference>
<comment type="function">
    <text evidence="6">Involved in the synthesis of phytochelatins (PC) and homophytochelatins (hPC), the heavy-metal-binding peptides of plants.</text>
</comment>
<evidence type="ECO:0000256" key="3">
    <source>
        <dbReference type="ARBA" id="ARBA00022679"/>
    </source>
</evidence>
<accession>A0A1Z1G646</accession>
<dbReference type="Pfam" id="PF05023">
    <property type="entry name" value="Phytochelatin"/>
    <property type="match status" value="1"/>
</dbReference>
<dbReference type="AlphaFoldDB" id="A0A1Z1G646"/>
<protein>
    <recommendedName>
        <fullName evidence="1">glutathione gamma-glutamylcysteinyltransferase</fullName>
        <ecNumber evidence="1">2.3.2.15</ecNumber>
    </recommendedName>
</protein>
<dbReference type="PANTHER" id="PTHR33447">
    <property type="entry name" value="GLUTATHIONE GAMMA-GLUTAMYLCYSTEINYLTRANSFERASE"/>
    <property type="match status" value="1"/>
</dbReference>
<evidence type="ECO:0000256" key="2">
    <source>
        <dbReference type="ARBA" id="ARBA00022539"/>
    </source>
</evidence>
<keyword evidence="5" id="KW-0012">Acyltransferase</keyword>
<dbReference type="InterPro" id="IPR038765">
    <property type="entry name" value="Papain-like_cys_pep_sf"/>
</dbReference>
<feature type="domain" description="Peptidase C83" evidence="7">
    <location>
        <begin position="1"/>
        <end position="221"/>
    </location>
</feature>
<proteinExistence type="evidence at transcript level"/>
<dbReference type="InterPro" id="IPR015407">
    <property type="entry name" value="Phytochelatin_synthase_C"/>
</dbReference>
<dbReference type="PANTHER" id="PTHR33447:SF2">
    <property type="entry name" value="GLUTATHIONE GAMMA-GLUTAMYLCYSTEINYLTRANSFERASE"/>
    <property type="match status" value="1"/>
</dbReference>
<dbReference type="InterPro" id="IPR007719">
    <property type="entry name" value="PCS_N"/>
</dbReference>
<evidence type="ECO:0000259" key="7">
    <source>
        <dbReference type="PROSITE" id="PS51443"/>
    </source>
</evidence>
<evidence type="ECO:0000256" key="5">
    <source>
        <dbReference type="ARBA" id="ARBA00023315"/>
    </source>
</evidence>
<name>A0A1Z1G646_TRISB</name>
<dbReference type="SUPFAM" id="SSF54001">
    <property type="entry name" value="Cysteine proteinases"/>
    <property type="match status" value="1"/>
</dbReference>
<dbReference type="GO" id="GO:0046872">
    <property type="term" value="F:metal ion binding"/>
    <property type="evidence" value="ECO:0007669"/>
    <property type="project" value="UniProtKB-KW"/>
</dbReference>
<evidence type="ECO:0000256" key="4">
    <source>
        <dbReference type="ARBA" id="ARBA00022723"/>
    </source>
</evidence>
<dbReference type="EMBL" id="KY656692">
    <property type="protein sequence ID" value="ARV78463.1"/>
    <property type="molecule type" value="mRNA"/>
</dbReference>
<evidence type="ECO:0000256" key="1">
    <source>
        <dbReference type="ARBA" id="ARBA00012468"/>
    </source>
</evidence>
<keyword evidence="3" id="KW-0808">Transferase</keyword>
<evidence type="ECO:0000313" key="8">
    <source>
        <dbReference type="EMBL" id="ARV78463.1"/>
    </source>
</evidence>
<keyword evidence="4" id="KW-0479">Metal-binding</keyword>
<dbReference type="Gene3D" id="3.90.70.30">
    <property type="entry name" value="Phytochelatin synthase, N-terminal domain"/>
    <property type="match status" value="1"/>
</dbReference>
<dbReference type="InterPro" id="IPR040409">
    <property type="entry name" value="PCS-like"/>
</dbReference>
<dbReference type="InterPro" id="IPR038156">
    <property type="entry name" value="PCS_N_sf"/>
</dbReference>
<evidence type="ECO:0000256" key="6">
    <source>
        <dbReference type="ARBA" id="ARBA00053477"/>
    </source>
</evidence>
<dbReference type="GO" id="GO:0098849">
    <property type="term" value="P:cellular detoxification of cadmium ion"/>
    <property type="evidence" value="ECO:0007669"/>
    <property type="project" value="TreeGrafter"/>
</dbReference>